<dbReference type="PROSITE" id="PS51186">
    <property type="entry name" value="GNAT"/>
    <property type="match status" value="1"/>
</dbReference>
<evidence type="ECO:0000259" key="1">
    <source>
        <dbReference type="PROSITE" id="PS51186"/>
    </source>
</evidence>
<comment type="caution">
    <text evidence="3">The sequence shown here is derived from an EMBL/GenBank/DDBJ whole genome shotgun (WGS) entry which is preliminary data.</text>
</comment>
<gene>
    <name evidence="2" type="ORF">CBF53_01910</name>
    <name evidence="3" type="ORF">CBF70_02735</name>
</gene>
<reference evidence="4 5" key="3">
    <citation type="submission" date="2017-09" db="EMBL/GenBank/DDBJ databases">
        <title>Tripartite evolution among Lactobacillus johnsonii, Lactobacillus taiwanensis, Lactobacillus reuteri and their rodent host.</title>
        <authorList>
            <person name="Wang T."/>
            <person name="Knowles S."/>
            <person name="Cheng C."/>
        </authorList>
    </citation>
    <scope>NUCLEOTIDE SEQUENCE [LARGE SCALE GENOMIC DNA]</scope>
    <source>
        <strain evidence="3 4">609q</strain>
        <strain evidence="2 5">609u</strain>
    </source>
</reference>
<proteinExistence type="predicted"/>
<dbReference type="EMBL" id="NGNV01000005">
    <property type="protein sequence ID" value="OYR88792.1"/>
    <property type="molecule type" value="Genomic_DNA"/>
</dbReference>
<dbReference type="GO" id="GO:0016747">
    <property type="term" value="F:acyltransferase activity, transferring groups other than amino-acyl groups"/>
    <property type="evidence" value="ECO:0007669"/>
    <property type="project" value="InterPro"/>
</dbReference>
<dbReference type="RefSeq" id="WP_057718756.1">
    <property type="nucleotide sequence ID" value="NZ_CAMTQP010000013.1"/>
</dbReference>
<dbReference type="EMBL" id="NGNX01000007">
    <property type="protein sequence ID" value="OYR92816.1"/>
    <property type="molecule type" value="Genomic_DNA"/>
</dbReference>
<evidence type="ECO:0000313" key="2">
    <source>
        <dbReference type="EMBL" id="OYR88792.1"/>
    </source>
</evidence>
<reference evidence="2 5" key="2">
    <citation type="submission" date="2017-05" db="EMBL/GenBank/DDBJ databases">
        <authorList>
            <person name="Lin X.B."/>
            <person name="Stothard P."/>
            <person name="Tasseva G."/>
            <person name="Walter J."/>
        </authorList>
    </citation>
    <scope>NUCLEOTIDE SEQUENCE [LARGE SCALE GENOMIC DNA]</scope>
    <source>
        <strain evidence="2 5">609u</strain>
    </source>
</reference>
<dbReference type="Pfam" id="PF00583">
    <property type="entry name" value="Acetyltransf_1"/>
    <property type="match status" value="1"/>
</dbReference>
<evidence type="ECO:0000313" key="5">
    <source>
        <dbReference type="Proteomes" id="UP000216316"/>
    </source>
</evidence>
<evidence type="ECO:0000313" key="3">
    <source>
        <dbReference type="EMBL" id="OYR92816.1"/>
    </source>
</evidence>
<dbReference type="InterPro" id="IPR016181">
    <property type="entry name" value="Acyl_CoA_acyltransferase"/>
</dbReference>
<organism evidence="3 4">
    <name type="scientific">Lactobacillus taiwanensis</name>
    <dbReference type="NCBI Taxonomy" id="508451"/>
    <lineage>
        <taxon>Bacteria</taxon>
        <taxon>Bacillati</taxon>
        <taxon>Bacillota</taxon>
        <taxon>Bacilli</taxon>
        <taxon>Lactobacillales</taxon>
        <taxon>Lactobacillaceae</taxon>
        <taxon>Lactobacillus</taxon>
    </lineage>
</organism>
<accession>A0A256LIG8</accession>
<dbReference type="AlphaFoldDB" id="A0A256LIG8"/>
<feature type="domain" description="N-acetyltransferase" evidence="1">
    <location>
        <begin position="3"/>
        <end position="173"/>
    </location>
</feature>
<name>A0A256LIG8_9LACO</name>
<reference evidence="3 4" key="1">
    <citation type="submission" date="2017-04" db="EMBL/GenBank/DDBJ databases">
        <authorList>
            <person name="Afonso C.L."/>
            <person name="Miller P.J."/>
            <person name="Scott M.A."/>
            <person name="Spackman E."/>
            <person name="Goraichik I."/>
            <person name="Dimitrov K.M."/>
            <person name="Suarez D.L."/>
            <person name="Swayne D.E."/>
        </authorList>
    </citation>
    <scope>NUCLEOTIDE SEQUENCE [LARGE SCALE GENOMIC DNA]</scope>
    <source>
        <strain evidence="3 4">609q</strain>
    </source>
</reference>
<sequence length="173" mass="19726">MSLIYTRFAVNTDLPNIMHIINEAKSFLKQSGSSQWQGAYPAEETIETDIKNKYGLVLIVDNQIAGYAASIVGEEPTYKKIDGAWKNNIDPYATFHRLAISSKYRGVHLASFMFSDLISIMASQKIRNFRIDTSRKNEIMQHLAVKHNFIERGIIQVDEDPEDPSRLAYELNI</sequence>
<evidence type="ECO:0000313" key="4">
    <source>
        <dbReference type="Proteomes" id="UP000215828"/>
    </source>
</evidence>
<dbReference type="InterPro" id="IPR000182">
    <property type="entry name" value="GNAT_dom"/>
</dbReference>
<protein>
    <submittedName>
        <fullName evidence="3">N-acetyltransferase</fullName>
    </submittedName>
</protein>
<keyword evidence="3" id="KW-0808">Transferase</keyword>
<dbReference type="SUPFAM" id="SSF55729">
    <property type="entry name" value="Acyl-CoA N-acyltransferases (Nat)"/>
    <property type="match status" value="1"/>
</dbReference>
<keyword evidence="5" id="KW-1185">Reference proteome</keyword>
<dbReference type="Proteomes" id="UP000215828">
    <property type="component" value="Unassembled WGS sequence"/>
</dbReference>
<dbReference type="Proteomes" id="UP000216316">
    <property type="component" value="Unassembled WGS sequence"/>
</dbReference>
<dbReference type="Gene3D" id="3.40.630.30">
    <property type="match status" value="1"/>
</dbReference>